<name>A0A3D9T7A3_9ACTN</name>
<protein>
    <submittedName>
        <fullName evidence="2">Uncharacterized protein</fullName>
    </submittedName>
</protein>
<feature type="chain" id="PRO_5017564298" evidence="1">
    <location>
        <begin position="24"/>
        <end position="116"/>
    </location>
</feature>
<evidence type="ECO:0000313" key="2">
    <source>
        <dbReference type="EMBL" id="REF00555.1"/>
    </source>
</evidence>
<evidence type="ECO:0000256" key="1">
    <source>
        <dbReference type="SAM" id="SignalP"/>
    </source>
</evidence>
<sequence>MRKRLCVGLALATGVLGMNAVMAAPASAHATLTNIGSYGHGTVNSAHTRVAACDSRNDGRNVYVEFWASNGQQNFVEDRDPGPTCNSTTMPSGVVIRSYRVCVTPYGSFCTSRVTA</sequence>
<feature type="signal peptide" evidence="1">
    <location>
        <begin position="1"/>
        <end position="23"/>
    </location>
</feature>
<proteinExistence type="predicted"/>
<reference evidence="2 3" key="1">
    <citation type="submission" date="2018-08" db="EMBL/GenBank/DDBJ databases">
        <title>Sequencing the genomes of 1000 actinobacteria strains.</title>
        <authorList>
            <person name="Klenk H.-P."/>
        </authorList>
    </citation>
    <scope>NUCLEOTIDE SEQUENCE [LARGE SCALE GENOMIC DNA]</scope>
    <source>
        <strain evidence="2 3">DSM 43927</strain>
    </source>
</reference>
<evidence type="ECO:0000313" key="3">
    <source>
        <dbReference type="Proteomes" id="UP000256661"/>
    </source>
</evidence>
<accession>A0A3D9T7A3</accession>
<keyword evidence="3" id="KW-1185">Reference proteome</keyword>
<keyword evidence="1" id="KW-0732">Signal</keyword>
<gene>
    <name evidence="2" type="ORF">DFJ69_6105</name>
</gene>
<comment type="caution">
    <text evidence="2">The sequence shown here is derived from an EMBL/GenBank/DDBJ whole genome shotgun (WGS) entry which is preliminary data.</text>
</comment>
<organism evidence="2 3">
    <name type="scientific">Thermomonospora umbrina</name>
    <dbReference type="NCBI Taxonomy" id="111806"/>
    <lineage>
        <taxon>Bacteria</taxon>
        <taxon>Bacillati</taxon>
        <taxon>Actinomycetota</taxon>
        <taxon>Actinomycetes</taxon>
        <taxon>Streptosporangiales</taxon>
        <taxon>Thermomonosporaceae</taxon>
        <taxon>Thermomonospora</taxon>
    </lineage>
</organism>
<dbReference type="Proteomes" id="UP000256661">
    <property type="component" value="Unassembled WGS sequence"/>
</dbReference>
<dbReference type="AlphaFoldDB" id="A0A3D9T7A3"/>
<dbReference type="EMBL" id="QTTT01000001">
    <property type="protein sequence ID" value="REF00555.1"/>
    <property type="molecule type" value="Genomic_DNA"/>
</dbReference>